<evidence type="ECO:0000256" key="6">
    <source>
        <dbReference type="SAM" id="Phobius"/>
    </source>
</evidence>
<feature type="transmembrane region" description="Helical" evidence="6">
    <location>
        <begin position="307"/>
        <end position="326"/>
    </location>
</feature>
<name>A0A2A6FSB5_9MICO</name>
<keyword evidence="5 6" id="KW-0472">Membrane</keyword>
<organism evidence="8 9">
    <name type="scientific">Candidatus Lumbricidiphila eiseniae</name>
    <dbReference type="NCBI Taxonomy" id="1969409"/>
    <lineage>
        <taxon>Bacteria</taxon>
        <taxon>Bacillati</taxon>
        <taxon>Actinomycetota</taxon>
        <taxon>Actinomycetes</taxon>
        <taxon>Micrococcales</taxon>
        <taxon>Microbacteriaceae</taxon>
        <taxon>Candidatus Lumbricidiphila</taxon>
    </lineage>
</organism>
<dbReference type="GO" id="GO:0022857">
    <property type="term" value="F:transmembrane transporter activity"/>
    <property type="evidence" value="ECO:0007669"/>
    <property type="project" value="InterPro"/>
</dbReference>
<comment type="caution">
    <text evidence="8">The sequence shown here is derived from an EMBL/GenBank/DDBJ whole genome shotgun (WGS) entry which is preliminary data.</text>
</comment>
<feature type="transmembrane region" description="Helical" evidence="6">
    <location>
        <begin position="144"/>
        <end position="164"/>
    </location>
</feature>
<dbReference type="Proteomes" id="UP000219994">
    <property type="component" value="Unassembled WGS sequence"/>
</dbReference>
<dbReference type="InterPro" id="IPR050189">
    <property type="entry name" value="MFS_Efflux_Transporters"/>
</dbReference>
<sequence>MSDTTTADQRLVDRASALPLAIYVLGFGIFAMVTSEFQVSGMLTVMAADLGVPIPHIGYLVSMYACAMAFGGPLLTVALLKKPPKAALLTLYAIFICGESLGALSQSYQMLAAARLVTGAVSGAFFGTALAICVQLVKERQRGWAMSIVLAGIMAGTVLGLPMANLIGTHLGWRESFWATAGLTTIAALLSMAVIPSLPAQTSVSLRGELSALKNPRLWLAFSTSLLIIGATFAAFTYFIPILKEASGYSDSAVAGLLCAYGAATVVGNLVVGKLADRHTLSTLTIGLCLLTAFLAMFGIFADSKPFAAVSLIGIGLVGVTMNPAMVTRVMRVANGRPLVNTVHTSVITLGIMTGAFLGGLAISTGYGLQAPLWVGCAMALAGLLSLVPELWSRKPAPRCTHRPPGNNG</sequence>
<dbReference type="InterPro" id="IPR036259">
    <property type="entry name" value="MFS_trans_sf"/>
</dbReference>
<evidence type="ECO:0000259" key="7">
    <source>
        <dbReference type="PROSITE" id="PS50850"/>
    </source>
</evidence>
<feature type="transmembrane region" description="Helical" evidence="6">
    <location>
        <begin position="176"/>
        <end position="198"/>
    </location>
</feature>
<feature type="transmembrane region" description="Helical" evidence="6">
    <location>
        <begin position="284"/>
        <end position="301"/>
    </location>
</feature>
<feature type="transmembrane region" description="Helical" evidence="6">
    <location>
        <begin position="116"/>
        <end position="137"/>
    </location>
</feature>
<feature type="transmembrane region" description="Helical" evidence="6">
    <location>
        <begin position="86"/>
        <end position="104"/>
    </location>
</feature>
<reference evidence="9" key="1">
    <citation type="submission" date="2017-03" db="EMBL/GenBank/DDBJ databases">
        <authorList>
            <person name="Lund M.B."/>
        </authorList>
    </citation>
    <scope>NUCLEOTIDE SEQUENCE [LARGE SCALE GENOMIC DNA]</scope>
</reference>
<feature type="transmembrane region" description="Helical" evidence="6">
    <location>
        <begin position="57"/>
        <end position="79"/>
    </location>
</feature>
<dbReference type="Pfam" id="PF07690">
    <property type="entry name" value="MFS_1"/>
    <property type="match status" value="1"/>
</dbReference>
<dbReference type="PANTHER" id="PTHR43124">
    <property type="entry name" value="PURINE EFFLUX PUMP PBUE"/>
    <property type="match status" value="1"/>
</dbReference>
<dbReference type="AlphaFoldDB" id="A0A2A6FSB5"/>
<feature type="transmembrane region" description="Helical" evidence="6">
    <location>
        <begin position="20"/>
        <end position="37"/>
    </location>
</feature>
<accession>A0A2A6FSB5</accession>
<evidence type="ECO:0000256" key="4">
    <source>
        <dbReference type="ARBA" id="ARBA00022989"/>
    </source>
</evidence>
<evidence type="ECO:0000256" key="3">
    <source>
        <dbReference type="ARBA" id="ARBA00022692"/>
    </source>
</evidence>
<gene>
    <name evidence="8" type="ORF">B5766_04670</name>
</gene>
<feature type="domain" description="Major facilitator superfamily (MFS) profile" evidence="7">
    <location>
        <begin position="21"/>
        <end position="395"/>
    </location>
</feature>
<feature type="transmembrane region" description="Helical" evidence="6">
    <location>
        <begin position="347"/>
        <end position="367"/>
    </location>
</feature>
<keyword evidence="4 6" id="KW-1133">Transmembrane helix</keyword>
<evidence type="ECO:0000313" key="8">
    <source>
        <dbReference type="EMBL" id="PDQ35752.1"/>
    </source>
</evidence>
<dbReference type="InterPro" id="IPR020846">
    <property type="entry name" value="MFS_dom"/>
</dbReference>
<dbReference type="SUPFAM" id="SSF103473">
    <property type="entry name" value="MFS general substrate transporter"/>
    <property type="match status" value="1"/>
</dbReference>
<comment type="subcellular location">
    <subcellularLocation>
        <location evidence="1">Cell membrane</location>
        <topology evidence="1">Multi-pass membrane protein</topology>
    </subcellularLocation>
</comment>
<keyword evidence="3 6" id="KW-0812">Transmembrane</keyword>
<dbReference type="GO" id="GO:0005886">
    <property type="term" value="C:plasma membrane"/>
    <property type="evidence" value="ECO:0007669"/>
    <property type="project" value="UniProtKB-SubCell"/>
</dbReference>
<evidence type="ECO:0000256" key="2">
    <source>
        <dbReference type="ARBA" id="ARBA00022475"/>
    </source>
</evidence>
<feature type="transmembrane region" description="Helical" evidence="6">
    <location>
        <begin position="252"/>
        <end position="272"/>
    </location>
</feature>
<evidence type="ECO:0000256" key="1">
    <source>
        <dbReference type="ARBA" id="ARBA00004651"/>
    </source>
</evidence>
<dbReference type="PANTHER" id="PTHR43124:SF8">
    <property type="entry name" value="INNER MEMBRANE TRANSPORT PROTEIN YDHP"/>
    <property type="match status" value="1"/>
</dbReference>
<dbReference type="CDD" id="cd17324">
    <property type="entry name" value="MFS_NepI_like"/>
    <property type="match status" value="1"/>
</dbReference>
<keyword evidence="2" id="KW-1003">Cell membrane</keyword>
<dbReference type="Gene3D" id="1.20.1250.20">
    <property type="entry name" value="MFS general substrate transporter like domains"/>
    <property type="match status" value="2"/>
</dbReference>
<evidence type="ECO:0000313" key="9">
    <source>
        <dbReference type="Proteomes" id="UP000219994"/>
    </source>
</evidence>
<evidence type="ECO:0000256" key="5">
    <source>
        <dbReference type="ARBA" id="ARBA00023136"/>
    </source>
</evidence>
<protein>
    <submittedName>
        <fullName evidence="8">MFS transporter</fullName>
    </submittedName>
</protein>
<feature type="transmembrane region" description="Helical" evidence="6">
    <location>
        <begin position="373"/>
        <end position="393"/>
    </location>
</feature>
<dbReference type="PROSITE" id="PS50850">
    <property type="entry name" value="MFS"/>
    <property type="match status" value="1"/>
</dbReference>
<dbReference type="EMBL" id="NAEP01000028">
    <property type="protein sequence ID" value="PDQ35752.1"/>
    <property type="molecule type" value="Genomic_DNA"/>
</dbReference>
<proteinExistence type="predicted"/>
<feature type="transmembrane region" description="Helical" evidence="6">
    <location>
        <begin position="218"/>
        <end position="240"/>
    </location>
</feature>
<dbReference type="InterPro" id="IPR011701">
    <property type="entry name" value="MFS"/>
</dbReference>